<dbReference type="InterPro" id="IPR009006">
    <property type="entry name" value="Ala_racemase/Decarboxylase_C"/>
</dbReference>
<organism evidence="11 12">
    <name type="scientific">Alistipes timonensis JC136</name>
    <dbReference type="NCBI Taxonomy" id="1033731"/>
    <lineage>
        <taxon>Bacteria</taxon>
        <taxon>Pseudomonadati</taxon>
        <taxon>Bacteroidota</taxon>
        <taxon>Bacteroidia</taxon>
        <taxon>Bacteroidales</taxon>
        <taxon>Rikenellaceae</taxon>
        <taxon>Alistipes</taxon>
    </lineage>
</organism>
<dbReference type="InterPro" id="IPR000183">
    <property type="entry name" value="Orn/DAP/Arg_de-COase"/>
</dbReference>
<dbReference type="NCBIfam" id="TIGR01048">
    <property type="entry name" value="lysA"/>
    <property type="match status" value="1"/>
</dbReference>
<dbReference type="FunFam" id="3.20.20.10:FF:000003">
    <property type="entry name" value="Diaminopimelate decarboxylase"/>
    <property type="match status" value="1"/>
</dbReference>
<dbReference type="InterPro" id="IPR029066">
    <property type="entry name" value="PLP-binding_barrel"/>
</dbReference>
<dbReference type="PRINTS" id="PR01181">
    <property type="entry name" value="DAPDCRBXLASE"/>
</dbReference>
<name>A0A1H3XVD4_9BACT</name>
<protein>
    <recommendedName>
        <fullName evidence="5 8">Diaminopimelate decarboxylase</fullName>
        <ecNumber evidence="5 8">4.1.1.20</ecNumber>
    </recommendedName>
</protein>
<evidence type="ECO:0000259" key="9">
    <source>
        <dbReference type="Pfam" id="PF00278"/>
    </source>
</evidence>
<evidence type="ECO:0000259" key="10">
    <source>
        <dbReference type="Pfam" id="PF02784"/>
    </source>
</evidence>
<dbReference type="STRING" id="1033731.SAMN05444145_101324"/>
<dbReference type="PANTHER" id="PTHR43727">
    <property type="entry name" value="DIAMINOPIMELATE DECARBOXYLASE"/>
    <property type="match status" value="1"/>
</dbReference>
<dbReference type="EC" id="4.1.1.20" evidence="5 8"/>
<dbReference type="GO" id="GO:0008836">
    <property type="term" value="F:diaminopimelate decarboxylase activity"/>
    <property type="evidence" value="ECO:0007669"/>
    <property type="project" value="UniProtKB-UniRule"/>
</dbReference>
<feature type="domain" description="Orn/DAP/Arg decarboxylase 2 C-terminal" evidence="9">
    <location>
        <begin position="17"/>
        <end position="363"/>
    </location>
</feature>
<gene>
    <name evidence="11" type="ORF">SAMN05444145_101324</name>
</gene>
<dbReference type="InterPro" id="IPR022644">
    <property type="entry name" value="De-COase2_N"/>
</dbReference>
<feature type="domain" description="Orn/DAP/Arg decarboxylase 2 N-terminal" evidence="10">
    <location>
        <begin position="40"/>
        <end position="271"/>
    </location>
</feature>
<comment type="cofactor">
    <cofactor evidence="1 6 8">
        <name>pyridoxal 5'-phosphate</name>
        <dbReference type="ChEBI" id="CHEBI:597326"/>
    </cofactor>
</comment>
<evidence type="ECO:0000256" key="8">
    <source>
        <dbReference type="RuleBase" id="RU003738"/>
    </source>
</evidence>
<dbReference type="Pfam" id="PF00278">
    <property type="entry name" value="Orn_DAP_Arg_deC"/>
    <property type="match status" value="1"/>
</dbReference>
<accession>A0A1H3XVD4</accession>
<evidence type="ECO:0000256" key="5">
    <source>
        <dbReference type="NCBIfam" id="TIGR01048"/>
    </source>
</evidence>
<keyword evidence="8" id="KW-0457">Lysine biosynthesis</keyword>
<keyword evidence="8" id="KW-0028">Amino-acid biosynthesis</keyword>
<dbReference type="InterPro" id="IPR002986">
    <property type="entry name" value="DAP_deCOOHase_LysA"/>
</dbReference>
<evidence type="ECO:0000313" key="11">
    <source>
        <dbReference type="EMBL" id="SEA02584.1"/>
    </source>
</evidence>
<feature type="active site" description="Proton donor" evidence="6">
    <location>
        <position position="336"/>
    </location>
</feature>
<dbReference type="Proteomes" id="UP000183253">
    <property type="component" value="Unassembled WGS sequence"/>
</dbReference>
<evidence type="ECO:0000256" key="4">
    <source>
        <dbReference type="ARBA" id="ARBA00023239"/>
    </source>
</evidence>
<dbReference type="AlphaFoldDB" id="A0A1H3XVD4"/>
<dbReference type="Gene3D" id="2.40.37.10">
    <property type="entry name" value="Lyase, Ornithine Decarboxylase, Chain A, domain 1"/>
    <property type="match status" value="1"/>
</dbReference>
<sequence length="388" mass="43385">MLSRQIASKLRGYETPFYLYDMALLRQTLESVVYESKKYGYKVHYAIKANYDDHLLAVIREYGLGIDCASGNELRKAVEAGFDPKGIVYAGVGKRDKELKYAIEQEILAINCESIQELELVDAFSAEMGKVTDIALRINPDIDPKTNHCIDTGQADSKFGISYEEVLEHAKEIRSLKNINIIGLHLHIGSQIRELHVFENMCNKVNVIVENLEKLGCKFRFVDVGGGLGVNYDVPENEPIPNFASLFSIVHNHLRIGDREVHFEFGRSIVAECGELITTVLFNKTTATGRKLVIVDASMTELVRPAMYGSYHNIENITAKEEEAPSEKYTVVGTACESTDVFDENVSLRKTHRGDLLTIKSAGAYGMSMASRYNLHDLPGAVYSDEIE</sequence>
<evidence type="ECO:0000256" key="2">
    <source>
        <dbReference type="ARBA" id="ARBA00022793"/>
    </source>
</evidence>
<comment type="similarity">
    <text evidence="7">Belongs to the Orn/Lys/Arg decarboxylase class-II family.</text>
</comment>
<comment type="catalytic activity">
    <reaction evidence="8">
        <text>meso-2,6-diaminopimelate + H(+) = L-lysine + CO2</text>
        <dbReference type="Rhea" id="RHEA:15101"/>
        <dbReference type="ChEBI" id="CHEBI:15378"/>
        <dbReference type="ChEBI" id="CHEBI:16526"/>
        <dbReference type="ChEBI" id="CHEBI:32551"/>
        <dbReference type="ChEBI" id="CHEBI:57791"/>
        <dbReference type="EC" id="4.1.1.20"/>
    </reaction>
</comment>
<evidence type="ECO:0000256" key="6">
    <source>
        <dbReference type="PIRSR" id="PIRSR600183-50"/>
    </source>
</evidence>
<dbReference type="SUPFAM" id="SSF51419">
    <property type="entry name" value="PLP-binding barrel"/>
    <property type="match status" value="1"/>
</dbReference>
<keyword evidence="2 8" id="KW-0210">Decarboxylase</keyword>
<dbReference type="RefSeq" id="WP_026020594.1">
    <property type="nucleotide sequence ID" value="NZ_CAEG01000002.1"/>
</dbReference>
<dbReference type="InterPro" id="IPR022643">
    <property type="entry name" value="De-COase2_C"/>
</dbReference>
<proteinExistence type="inferred from homology"/>
<dbReference type="PANTHER" id="PTHR43727:SF2">
    <property type="entry name" value="GROUP IV DECARBOXYLASE"/>
    <property type="match status" value="1"/>
</dbReference>
<dbReference type="CDD" id="cd06828">
    <property type="entry name" value="PLPDE_III_DapDC"/>
    <property type="match status" value="1"/>
</dbReference>
<keyword evidence="4 8" id="KW-0456">Lyase</keyword>
<keyword evidence="3 6" id="KW-0663">Pyridoxal phosphate</keyword>
<evidence type="ECO:0000313" key="12">
    <source>
        <dbReference type="Proteomes" id="UP000183253"/>
    </source>
</evidence>
<evidence type="ECO:0000256" key="7">
    <source>
        <dbReference type="RuleBase" id="RU003737"/>
    </source>
</evidence>
<dbReference type="PROSITE" id="PS00878">
    <property type="entry name" value="ODR_DC_2_1"/>
    <property type="match status" value="1"/>
</dbReference>
<dbReference type="EMBL" id="FNRI01000001">
    <property type="protein sequence ID" value="SEA02584.1"/>
    <property type="molecule type" value="Genomic_DNA"/>
</dbReference>
<evidence type="ECO:0000256" key="3">
    <source>
        <dbReference type="ARBA" id="ARBA00022898"/>
    </source>
</evidence>
<dbReference type="Pfam" id="PF02784">
    <property type="entry name" value="Orn_Arg_deC_N"/>
    <property type="match status" value="1"/>
</dbReference>
<keyword evidence="12" id="KW-1185">Reference proteome</keyword>
<dbReference type="InterPro" id="IPR022653">
    <property type="entry name" value="De-COase2_pyr-phos_BS"/>
</dbReference>
<reference evidence="11" key="1">
    <citation type="submission" date="2016-10" db="EMBL/GenBank/DDBJ databases">
        <authorList>
            <person name="de Groot N.N."/>
        </authorList>
    </citation>
    <scope>NUCLEOTIDE SEQUENCE [LARGE SCALE GENOMIC DNA]</scope>
    <source>
        <strain evidence="11">DSM 25383</strain>
    </source>
</reference>
<evidence type="ECO:0000256" key="1">
    <source>
        <dbReference type="ARBA" id="ARBA00001933"/>
    </source>
</evidence>
<dbReference type="PRINTS" id="PR01179">
    <property type="entry name" value="ODADCRBXLASE"/>
</dbReference>
<dbReference type="OrthoDB" id="9802241at2"/>
<dbReference type="Gene3D" id="3.20.20.10">
    <property type="entry name" value="Alanine racemase"/>
    <property type="match status" value="1"/>
</dbReference>
<dbReference type="GO" id="GO:0009089">
    <property type="term" value="P:lysine biosynthetic process via diaminopimelate"/>
    <property type="evidence" value="ECO:0007669"/>
    <property type="project" value="UniProtKB-UniRule"/>
</dbReference>
<dbReference type="SUPFAM" id="SSF50621">
    <property type="entry name" value="Alanine racemase C-terminal domain-like"/>
    <property type="match status" value="1"/>
</dbReference>
<feature type="modified residue" description="N6-(pyridoxal phosphate)lysine" evidence="6">
    <location>
        <position position="48"/>
    </location>
</feature>
<dbReference type="UniPathway" id="UPA00034">
    <property type="reaction ID" value="UER00027"/>
</dbReference>
<comment type="pathway">
    <text evidence="8">Amino-acid biosynthesis; L-lysine biosynthesis via DAP pathway; L-lysine from DL-2,6-diaminopimelate: step 1/1.</text>
</comment>